<feature type="region of interest" description="Disordered" evidence="6">
    <location>
        <begin position="120"/>
        <end position="161"/>
    </location>
</feature>
<dbReference type="AlphaFoldDB" id="A0A2G8T9H7"/>
<evidence type="ECO:0000313" key="9">
    <source>
        <dbReference type="Proteomes" id="UP000230390"/>
    </source>
</evidence>
<dbReference type="RefSeq" id="WP_099792673.1">
    <property type="nucleotide sequence ID" value="NZ_JBHLYV010000088.1"/>
</dbReference>
<feature type="compositionally biased region" description="Low complexity" evidence="6">
    <location>
        <begin position="120"/>
        <end position="153"/>
    </location>
</feature>
<evidence type="ECO:0000256" key="5">
    <source>
        <dbReference type="ARBA" id="ARBA00023136"/>
    </source>
</evidence>
<evidence type="ECO:0000256" key="7">
    <source>
        <dbReference type="SAM" id="Phobius"/>
    </source>
</evidence>
<dbReference type="Gene3D" id="2.40.128.260">
    <property type="entry name" value="Type IV secretion system, VirB10/TraB/TrbI"/>
    <property type="match status" value="2"/>
</dbReference>
<dbReference type="EMBL" id="PDOC01000023">
    <property type="protein sequence ID" value="PIL42639.1"/>
    <property type="molecule type" value="Genomic_DNA"/>
</dbReference>
<dbReference type="InterPro" id="IPR042217">
    <property type="entry name" value="T4SS_VirB10/TrbI"/>
</dbReference>
<dbReference type="OrthoDB" id="9766860at2"/>
<keyword evidence="5 7" id="KW-0472">Membrane</keyword>
<gene>
    <name evidence="8" type="ORF">CR105_23190</name>
</gene>
<feature type="region of interest" description="Disordered" evidence="6">
    <location>
        <begin position="201"/>
        <end position="220"/>
    </location>
</feature>
<dbReference type="CDD" id="cd16429">
    <property type="entry name" value="VirB10"/>
    <property type="match status" value="1"/>
</dbReference>
<evidence type="ECO:0000256" key="2">
    <source>
        <dbReference type="ARBA" id="ARBA00010265"/>
    </source>
</evidence>
<evidence type="ECO:0000256" key="1">
    <source>
        <dbReference type="ARBA" id="ARBA00004167"/>
    </source>
</evidence>
<accession>A0A2G8T9H7</accession>
<proteinExistence type="inferred from homology"/>
<evidence type="ECO:0000256" key="4">
    <source>
        <dbReference type="ARBA" id="ARBA00022989"/>
    </source>
</evidence>
<evidence type="ECO:0000313" key="8">
    <source>
        <dbReference type="EMBL" id="PIL42639.1"/>
    </source>
</evidence>
<comment type="subcellular location">
    <subcellularLocation>
        <location evidence="1">Membrane</location>
        <topology evidence="1">Single-pass membrane protein</topology>
    </subcellularLocation>
</comment>
<dbReference type="InterPro" id="IPR005498">
    <property type="entry name" value="T4SS_VirB10/TraB/TrbI"/>
</dbReference>
<dbReference type="Proteomes" id="UP000230390">
    <property type="component" value="Unassembled WGS sequence"/>
</dbReference>
<keyword evidence="4 7" id="KW-1133">Transmembrane helix</keyword>
<dbReference type="Pfam" id="PF03743">
    <property type="entry name" value="TrbI"/>
    <property type="match status" value="1"/>
</dbReference>
<dbReference type="GO" id="GO:0016020">
    <property type="term" value="C:membrane"/>
    <property type="evidence" value="ECO:0007669"/>
    <property type="project" value="UniProtKB-SubCell"/>
</dbReference>
<evidence type="ECO:0000256" key="6">
    <source>
        <dbReference type="SAM" id="MobiDB-lite"/>
    </source>
</evidence>
<reference evidence="8 9" key="1">
    <citation type="submission" date="2017-10" db="EMBL/GenBank/DDBJ databases">
        <title>Massilia psychrophilum sp. nov., a novel purple-pigmented bacterium isolated from Tianshan glacier, Xinjiang Municipality, China.</title>
        <authorList>
            <person name="Wang H."/>
        </authorList>
    </citation>
    <scope>NUCLEOTIDE SEQUENCE [LARGE SCALE GENOMIC DNA]</scope>
    <source>
        <strain evidence="8 9">JCM 30074</strain>
    </source>
</reference>
<comment type="caution">
    <text evidence="8">The sequence shown here is derived from an EMBL/GenBank/DDBJ whole genome shotgun (WGS) entry which is preliminary data.</text>
</comment>
<comment type="similarity">
    <text evidence="2">Belongs to the TrbI/VirB10 family.</text>
</comment>
<feature type="region of interest" description="Disordered" evidence="6">
    <location>
        <begin position="1"/>
        <end position="22"/>
    </location>
</feature>
<name>A0A2G8T9H7_9BURK</name>
<feature type="transmembrane region" description="Helical" evidence="7">
    <location>
        <begin position="35"/>
        <end position="56"/>
    </location>
</feature>
<organism evidence="8 9">
    <name type="scientific">Massilia eurypsychrophila</name>
    <dbReference type="NCBI Taxonomy" id="1485217"/>
    <lineage>
        <taxon>Bacteria</taxon>
        <taxon>Pseudomonadati</taxon>
        <taxon>Pseudomonadota</taxon>
        <taxon>Betaproteobacteria</taxon>
        <taxon>Burkholderiales</taxon>
        <taxon>Oxalobacteraceae</taxon>
        <taxon>Telluria group</taxon>
        <taxon>Massilia</taxon>
    </lineage>
</organism>
<keyword evidence="9" id="KW-1185">Reference proteome</keyword>
<protein>
    <submittedName>
        <fullName evidence="8">Conjugal transfer protein TrbI</fullName>
    </submittedName>
</protein>
<evidence type="ECO:0000256" key="3">
    <source>
        <dbReference type="ARBA" id="ARBA00022692"/>
    </source>
</evidence>
<sequence>MTAATQNAVVGSEESADRDIPALSSTKKKNNLSRMVIAGVMVLAVLVVAFGVILFLDRLEEGKKTKAQEQAKAKPAPAVVASSRDFEAAKKRIKLEEAQQMPPPAAAAMAIPMDGATAAPGAAMATPAGAAGTPGAAPAGTPPNASNGAPGTPAAGGGAPAAPVRTLAQRRMSGELLVSSGNSGGSSVSVANHTAPAAGFLGSGGAQGSQSSRGGLDDKLKPSQLVGGVAAQRPDLNFLLRRGTAIPCVQKTRIVTTNPGPVGCVVAKDVYSANGKVLLIERGSESFGELRDSLVAGQSFIPVLWSRIETPLGVVVDINSFGTDSLGASGQPILVDNHIMQRFGGAVLLSLIGDLGQALSNRANEGEGTIRLTTSAKSGQDLANRTLESTINIPPTGYGQPGDVINIFVVRDIDFRSVYELARH</sequence>
<keyword evidence="3 7" id="KW-0812">Transmembrane</keyword>